<name>A0ABS0GX58_9ACTN</name>
<keyword evidence="14" id="KW-1185">Reference proteome</keyword>
<dbReference type="InterPro" id="IPR036890">
    <property type="entry name" value="HATPase_C_sf"/>
</dbReference>
<keyword evidence="8" id="KW-0902">Two-component regulatory system</keyword>
<evidence type="ECO:0000256" key="7">
    <source>
        <dbReference type="ARBA" id="ARBA00022840"/>
    </source>
</evidence>
<organism evidence="13 14">
    <name type="scientific">Plantactinospora alkalitolerans</name>
    <dbReference type="NCBI Taxonomy" id="2789879"/>
    <lineage>
        <taxon>Bacteria</taxon>
        <taxon>Bacillati</taxon>
        <taxon>Actinomycetota</taxon>
        <taxon>Actinomycetes</taxon>
        <taxon>Micromonosporales</taxon>
        <taxon>Micromonosporaceae</taxon>
        <taxon>Plantactinospora</taxon>
    </lineage>
</organism>
<evidence type="ECO:0000256" key="9">
    <source>
        <dbReference type="SAM" id="MobiDB-lite"/>
    </source>
</evidence>
<keyword evidence="10" id="KW-0472">Membrane</keyword>
<protein>
    <recommendedName>
        <fullName evidence="2">histidine kinase</fullName>
        <ecNumber evidence="2">2.7.13.3</ecNumber>
    </recommendedName>
</protein>
<keyword evidence="3" id="KW-0597">Phosphoprotein</keyword>
<feature type="transmembrane region" description="Helical" evidence="10">
    <location>
        <begin position="184"/>
        <end position="209"/>
    </location>
</feature>
<evidence type="ECO:0000256" key="6">
    <source>
        <dbReference type="ARBA" id="ARBA00022777"/>
    </source>
</evidence>
<evidence type="ECO:0000313" key="14">
    <source>
        <dbReference type="Proteomes" id="UP000638560"/>
    </source>
</evidence>
<dbReference type="PANTHER" id="PTHR24421">
    <property type="entry name" value="NITRATE/NITRITE SENSOR PROTEIN NARX-RELATED"/>
    <property type="match status" value="1"/>
</dbReference>
<keyword evidence="5" id="KW-0547">Nucleotide-binding</keyword>
<dbReference type="Gene3D" id="1.20.5.1930">
    <property type="match status" value="1"/>
</dbReference>
<feature type="transmembrane region" description="Helical" evidence="10">
    <location>
        <begin position="311"/>
        <end position="341"/>
    </location>
</feature>
<dbReference type="SUPFAM" id="SSF55874">
    <property type="entry name" value="ATPase domain of HSP90 chaperone/DNA topoisomerase II/histidine kinase"/>
    <property type="match status" value="1"/>
</dbReference>
<keyword evidence="10" id="KW-1133">Transmembrane helix</keyword>
<evidence type="ECO:0000256" key="8">
    <source>
        <dbReference type="ARBA" id="ARBA00023012"/>
    </source>
</evidence>
<dbReference type="InterPro" id="IPR011712">
    <property type="entry name" value="Sig_transdc_His_kin_sub3_dim/P"/>
</dbReference>
<evidence type="ECO:0000256" key="10">
    <source>
        <dbReference type="SAM" id="Phobius"/>
    </source>
</evidence>
<feature type="domain" description="Signal transduction histidine kinase subgroup 3 dimerisation and phosphoacceptor" evidence="11">
    <location>
        <begin position="370"/>
        <end position="436"/>
    </location>
</feature>
<dbReference type="EMBL" id="JADPUN010000169">
    <property type="protein sequence ID" value="MBF9130790.1"/>
    <property type="molecule type" value="Genomic_DNA"/>
</dbReference>
<dbReference type="Gene3D" id="3.30.565.10">
    <property type="entry name" value="Histidine kinase-like ATPase, C-terminal domain"/>
    <property type="match status" value="1"/>
</dbReference>
<evidence type="ECO:0000256" key="4">
    <source>
        <dbReference type="ARBA" id="ARBA00022679"/>
    </source>
</evidence>
<accession>A0ABS0GX58</accession>
<evidence type="ECO:0000256" key="5">
    <source>
        <dbReference type="ARBA" id="ARBA00022741"/>
    </source>
</evidence>
<feature type="transmembrane region" description="Helical" evidence="10">
    <location>
        <begin position="251"/>
        <end position="282"/>
    </location>
</feature>
<keyword evidence="7" id="KW-0067">ATP-binding</keyword>
<dbReference type="EC" id="2.7.13.3" evidence="2"/>
<dbReference type="InterPro" id="IPR050482">
    <property type="entry name" value="Sensor_HK_TwoCompSys"/>
</dbReference>
<evidence type="ECO:0000313" key="13">
    <source>
        <dbReference type="EMBL" id="MBF9130790.1"/>
    </source>
</evidence>
<feature type="transmembrane region" description="Helical" evidence="10">
    <location>
        <begin position="153"/>
        <end position="172"/>
    </location>
</feature>
<dbReference type="InterPro" id="IPR025828">
    <property type="entry name" value="Put_sensor_dom"/>
</dbReference>
<dbReference type="Pfam" id="PF07730">
    <property type="entry name" value="HisKA_3"/>
    <property type="match status" value="1"/>
</dbReference>
<evidence type="ECO:0000256" key="1">
    <source>
        <dbReference type="ARBA" id="ARBA00000085"/>
    </source>
</evidence>
<keyword evidence="6 13" id="KW-0418">Kinase</keyword>
<proteinExistence type="predicted"/>
<evidence type="ECO:0000256" key="3">
    <source>
        <dbReference type="ARBA" id="ARBA00022553"/>
    </source>
</evidence>
<dbReference type="Proteomes" id="UP000638560">
    <property type="component" value="Unassembled WGS sequence"/>
</dbReference>
<dbReference type="CDD" id="cd16917">
    <property type="entry name" value="HATPase_UhpB-NarQ-NarX-like"/>
    <property type="match status" value="1"/>
</dbReference>
<evidence type="ECO:0000259" key="12">
    <source>
        <dbReference type="Pfam" id="PF13796"/>
    </source>
</evidence>
<keyword evidence="4" id="KW-0808">Transferase</keyword>
<dbReference type="Pfam" id="PF13796">
    <property type="entry name" value="Sensor"/>
    <property type="match status" value="1"/>
</dbReference>
<dbReference type="PANTHER" id="PTHR24421:SF10">
    <property type="entry name" value="NITRATE_NITRITE SENSOR PROTEIN NARQ"/>
    <property type="match status" value="1"/>
</dbReference>
<feature type="region of interest" description="Disordered" evidence="9">
    <location>
        <begin position="36"/>
        <end position="109"/>
    </location>
</feature>
<reference evidence="13 14" key="1">
    <citation type="submission" date="2020-11" db="EMBL/GenBank/DDBJ databases">
        <title>A novel isolate from a Black sea contaminated sediment with potential to produce alkanes: Plantactinospora alkalitolerans sp. nov.</title>
        <authorList>
            <person name="Carro L."/>
            <person name="Veyisoglu A."/>
            <person name="Guven K."/>
            <person name="Schumann P."/>
            <person name="Klenk H.-P."/>
            <person name="Sahin N."/>
        </authorList>
    </citation>
    <scope>NUCLEOTIDE SEQUENCE [LARGE SCALE GENOMIC DNA]</scope>
    <source>
        <strain evidence="13 14">S1510</strain>
    </source>
</reference>
<comment type="catalytic activity">
    <reaction evidence="1">
        <text>ATP + protein L-histidine = ADP + protein N-phospho-L-histidine.</text>
        <dbReference type="EC" id="2.7.13.3"/>
    </reaction>
</comment>
<gene>
    <name evidence="13" type="ORF">I0C86_17755</name>
</gene>
<evidence type="ECO:0000256" key="2">
    <source>
        <dbReference type="ARBA" id="ARBA00012438"/>
    </source>
</evidence>
<comment type="caution">
    <text evidence="13">The sequence shown here is derived from an EMBL/GenBank/DDBJ whole genome shotgun (WGS) entry which is preliminary data.</text>
</comment>
<sequence length="562" mass="59075">MATPIDLHDVAQFEHVPLPHSCSIPGSVPARFRNQARLDPGLGSGSVPEPGSARLGSAPDRPRTGPAPGLGPAGRADHSDRPRGTGRSHRIRGGAGHTSGLSPAGWAAPSPPVSVVVVSRRNPRTLLESVTRGRFLLTGWPWRALAHLLTTPPVALACAATLGLLAMPWLFLLSRGTELARLPLGVLAFLLVLGAVLLAGFGPLVAVPLGGLERVRLRLVDSRPVTSGHRTPSAPDPWSWFRTRYTEPATWLALGYAALMATVALLLSCAMLALLLLIGVLVASPLLVGSGEGTISIGIAEVDTVGQALPYALLGLALLVVVPYPMALLAGAHGLLARALLAGGTHVRLRTELVEVSRSRARLVDAFEAERRRIERDLHDGAQQRLVSLTLQLGLARVEIPAGSPGAAAVADAHEQAKVFMMELRELIRNIHPKVLTDRGLPAAVRDLADQSAVPVTVDAELPGRLPNAVEATAYFVVAEALTNIAKHSGGTAARVWLRQRNDLLTLEVRDDGRGGADPGLGTGLTGLADRVAVIDGRMLLSSPPGGPTLLRVELPCSRNDP</sequence>
<feature type="domain" description="Putative sensor" evidence="12">
    <location>
        <begin position="182"/>
        <end position="341"/>
    </location>
</feature>
<dbReference type="GO" id="GO:0016301">
    <property type="term" value="F:kinase activity"/>
    <property type="evidence" value="ECO:0007669"/>
    <property type="project" value="UniProtKB-KW"/>
</dbReference>
<keyword evidence="10" id="KW-0812">Transmembrane</keyword>
<evidence type="ECO:0000259" key="11">
    <source>
        <dbReference type="Pfam" id="PF07730"/>
    </source>
</evidence>